<accession>A0A9P5P6S7</accession>
<gene>
    <name evidence="2" type="ORF">BDP27DRAFT_1430693</name>
</gene>
<dbReference type="AlphaFoldDB" id="A0A9P5P6S7"/>
<dbReference type="OrthoDB" id="3064334at2759"/>
<protein>
    <submittedName>
        <fullName evidence="2">Uncharacterized protein</fullName>
    </submittedName>
</protein>
<comment type="caution">
    <text evidence="2">The sequence shown here is derived from an EMBL/GenBank/DDBJ whole genome shotgun (WGS) entry which is preliminary data.</text>
</comment>
<dbReference type="Proteomes" id="UP000772434">
    <property type="component" value="Unassembled WGS sequence"/>
</dbReference>
<evidence type="ECO:0000256" key="1">
    <source>
        <dbReference type="SAM" id="MobiDB-lite"/>
    </source>
</evidence>
<evidence type="ECO:0000313" key="2">
    <source>
        <dbReference type="EMBL" id="KAF9059939.1"/>
    </source>
</evidence>
<dbReference type="EMBL" id="JADNRY010000270">
    <property type="protein sequence ID" value="KAF9059939.1"/>
    <property type="molecule type" value="Genomic_DNA"/>
</dbReference>
<evidence type="ECO:0000313" key="3">
    <source>
        <dbReference type="Proteomes" id="UP000772434"/>
    </source>
</evidence>
<keyword evidence="3" id="KW-1185">Reference proteome</keyword>
<feature type="region of interest" description="Disordered" evidence="1">
    <location>
        <begin position="347"/>
        <end position="409"/>
    </location>
</feature>
<name>A0A9P5P6S7_9AGAR</name>
<proteinExistence type="predicted"/>
<reference evidence="2" key="1">
    <citation type="submission" date="2020-11" db="EMBL/GenBank/DDBJ databases">
        <authorList>
            <consortium name="DOE Joint Genome Institute"/>
            <person name="Ahrendt S."/>
            <person name="Riley R."/>
            <person name="Andreopoulos W."/>
            <person name="Labutti K."/>
            <person name="Pangilinan J."/>
            <person name="Ruiz-Duenas F.J."/>
            <person name="Barrasa J.M."/>
            <person name="Sanchez-Garcia M."/>
            <person name="Camarero S."/>
            <person name="Miyauchi S."/>
            <person name="Serrano A."/>
            <person name="Linde D."/>
            <person name="Babiker R."/>
            <person name="Drula E."/>
            <person name="Ayuso-Fernandez I."/>
            <person name="Pacheco R."/>
            <person name="Padilla G."/>
            <person name="Ferreira P."/>
            <person name="Barriuso J."/>
            <person name="Kellner H."/>
            <person name="Castanera R."/>
            <person name="Alfaro M."/>
            <person name="Ramirez L."/>
            <person name="Pisabarro A.G."/>
            <person name="Kuo A."/>
            <person name="Tritt A."/>
            <person name="Lipzen A."/>
            <person name="He G."/>
            <person name="Yan M."/>
            <person name="Ng V."/>
            <person name="Cullen D."/>
            <person name="Martin F."/>
            <person name="Rosso M.-N."/>
            <person name="Henrissat B."/>
            <person name="Hibbett D."/>
            <person name="Martinez A.T."/>
            <person name="Grigoriev I.V."/>
        </authorList>
    </citation>
    <scope>NUCLEOTIDE SEQUENCE</scope>
    <source>
        <strain evidence="2">AH 40177</strain>
    </source>
</reference>
<sequence length="539" mass="60013">MSNDVLLSQLSELTLNHSVFDQVSPLNNDDIKHLFADVEYIDDDGDNDQSDEDQSLIEDIASAFTNYSTPHSTGTRPATTFPTAKKWLAAWLKIANLYHCAVTLNPIAPNRMNQMAHIMLPQSAPPNAVKLTSRVLAMSLKEMCIHSRLFFMPLRSDVHSLVDMHRAILLVNKDILKILTQYLQRPLVDIERESEWSQLRKGSLSEFTALKDGTIYECTLLCSPHFTDQPPLNNGGQALFTRPYANFPPIRTHVTPFALAFHALRVLESTTSPMKFDFEHVFRARSYQDMAAIKESLERALLGIGDDKVILNVLPPEINDHTRAFMDFVVAFDRRCFLARAFMDQKPSKPLHQTGGSSSHRRGSVNDSSHYSRHSRRSHPDPPSTPTPAPSIHSQTKNRTNVRPTAASEVREEYLAALSLSSLTPHDPPSHAPMSLFADATKPITQSVLDSASNPPPLSVSSGPLADLPISPSEPISSPEPHIVASARPYLVRRLIRAASRWMRDRQSTIAVKRDNQIAIGPNASWTPARPARLATAKE</sequence>
<organism evidence="2 3">
    <name type="scientific">Rhodocollybia butyracea</name>
    <dbReference type="NCBI Taxonomy" id="206335"/>
    <lineage>
        <taxon>Eukaryota</taxon>
        <taxon>Fungi</taxon>
        <taxon>Dikarya</taxon>
        <taxon>Basidiomycota</taxon>
        <taxon>Agaricomycotina</taxon>
        <taxon>Agaricomycetes</taxon>
        <taxon>Agaricomycetidae</taxon>
        <taxon>Agaricales</taxon>
        <taxon>Marasmiineae</taxon>
        <taxon>Omphalotaceae</taxon>
        <taxon>Rhodocollybia</taxon>
    </lineage>
</organism>